<evidence type="ECO:0000256" key="5">
    <source>
        <dbReference type="SAM" id="SignalP"/>
    </source>
</evidence>
<sequence>MKKIVGLIIASSLSLLAVESNEVFKSCVMCHGSKGEKKALNSSTQLITMSEEVLFSKLKNIVDGSSSMSKMYIKMHRTKLRTVCGDEDIATLSNYIFKLK</sequence>
<dbReference type="Proteomes" id="UP000593836">
    <property type="component" value="Chromosome"/>
</dbReference>
<feature type="signal peptide" evidence="5">
    <location>
        <begin position="1"/>
        <end position="17"/>
    </location>
</feature>
<feature type="domain" description="Cytochrome c" evidence="6">
    <location>
        <begin position="15"/>
        <end position="100"/>
    </location>
</feature>
<dbReference type="PROSITE" id="PS51007">
    <property type="entry name" value="CYTC"/>
    <property type="match status" value="1"/>
</dbReference>
<dbReference type="InterPro" id="IPR009056">
    <property type="entry name" value="Cyt_c-like_dom"/>
</dbReference>
<keyword evidence="3 4" id="KW-0408">Iron</keyword>
<dbReference type="KEGG" id="smas:HUE87_03495"/>
<keyword evidence="2 4" id="KW-0479">Metal-binding</keyword>
<dbReference type="GO" id="GO:0020037">
    <property type="term" value="F:heme binding"/>
    <property type="evidence" value="ECO:0007669"/>
    <property type="project" value="InterPro"/>
</dbReference>
<dbReference type="GO" id="GO:0046872">
    <property type="term" value="F:metal ion binding"/>
    <property type="evidence" value="ECO:0007669"/>
    <property type="project" value="UniProtKB-KW"/>
</dbReference>
<dbReference type="Gene3D" id="1.10.760.10">
    <property type="entry name" value="Cytochrome c-like domain"/>
    <property type="match status" value="1"/>
</dbReference>
<evidence type="ECO:0000259" key="6">
    <source>
        <dbReference type="PROSITE" id="PS51007"/>
    </source>
</evidence>
<dbReference type="InterPro" id="IPR036909">
    <property type="entry name" value="Cyt_c-like_dom_sf"/>
</dbReference>
<reference evidence="7 8" key="1">
    <citation type="submission" date="2020-05" db="EMBL/GenBank/DDBJ databases">
        <title>Sulfurimonas marisnigri, sp. nov., and Sulfurimonas baltica, sp. nov., manganese oxide reducing chemolithoautotrophs of the class Epsilonproteobacteria isolated from the pelagic redoxclines of the Black and Baltic Seas and emended description of the genus Sulfurimonas.</title>
        <authorList>
            <person name="Henkel J.V."/>
            <person name="Laudan C."/>
            <person name="Werner J."/>
            <person name="Neu T."/>
            <person name="Plewe S."/>
            <person name="Sproer C."/>
            <person name="Bunk B."/>
            <person name="Schulz-Vogt H.N."/>
        </authorList>
    </citation>
    <scope>NUCLEOTIDE SEQUENCE [LARGE SCALE GENOMIC DNA]</scope>
    <source>
        <strain evidence="7 8">SoZ1</strain>
    </source>
</reference>
<evidence type="ECO:0000256" key="4">
    <source>
        <dbReference type="PROSITE-ProRule" id="PRU00433"/>
    </source>
</evidence>
<evidence type="ECO:0000313" key="8">
    <source>
        <dbReference type="Proteomes" id="UP000593836"/>
    </source>
</evidence>
<feature type="chain" id="PRO_5032744161" evidence="5">
    <location>
        <begin position="18"/>
        <end position="100"/>
    </location>
</feature>
<name>A0A7S7M1J5_9BACT</name>
<dbReference type="Pfam" id="PF00034">
    <property type="entry name" value="Cytochrom_C"/>
    <property type="match status" value="1"/>
</dbReference>
<accession>A0A7S7M1J5</accession>
<dbReference type="EMBL" id="CP054493">
    <property type="protein sequence ID" value="QOY55315.1"/>
    <property type="molecule type" value="Genomic_DNA"/>
</dbReference>
<keyword evidence="8" id="KW-1185">Reference proteome</keyword>
<keyword evidence="1 4" id="KW-0349">Heme</keyword>
<dbReference type="RefSeq" id="WP_194367357.1">
    <property type="nucleotide sequence ID" value="NZ_CP054493.1"/>
</dbReference>
<organism evidence="7 8">
    <name type="scientific">Candidatus Sulfurimonas marisnigri</name>
    <dbReference type="NCBI Taxonomy" id="2740405"/>
    <lineage>
        <taxon>Bacteria</taxon>
        <taxon>Pseudomonadati</taxon>
        <taxon>Campylobacterota</taxon>
        <taxon>Epsilonproteobacteria</taxon>
        <taxon>Campylobacterales</taxon>
        <taxon>Sulfurimonadaceae</taxon>
        <taxon>Sulfurimonas</taxon>
    </lineage>
</organism>
<evidence type="ECO:0000256" key="3">
    <source>
        <dbReference type="ARBA" id="ARBA00023004"/>
    </source>
</evidence>
<evidence type="ECO:0000313" key="7">
    <source>
        <dbReference type="EMBL" id="QOY55315.1"/>
    </source>
</evidence>
<gene>
    <name evidence="7" type="ORF">HUE87_03495</name>
</gene>
<evidence type="ECO:0000256" key="1">
    <source>
        <dbReference type="ARBA" id="ARBA00022617"/>
    </source>
</evidence>
<proteinExistence type="predicted"/>
<dbReference type="GO" id="GO:0009055">
    <property type="term" value="F:electron transfer activity"/>
    <property type="evidence" value="ECO:0007669"/>
    <property type="project" value="InterPro"/>
</dbReference>
<protein>
    <submittedName>
        <fullName evidence="7">C-type cytochrome</fullName>
    </submittedName>
</protein>
<evidence type="ECO:0000256" key="2">
    <source>
        <dbReference type="ARBA" id="ARBA00022723"/>
    </source>
</evidence>
<dbReference type="AlphaFoldDB" id="A0A7S7M1J5"/>
<keyword evidence="5" id="KW-0732">Signal</keyword>
<dbReference type="SUPFAM" id="SSF46626">
    <property type="entry name" value="Cytochrome c"/>
    <property type="match status" value="1"/>
</dbReference>